<gene>
    <name evidence="2" type="ORF">JY500_16865</name>
</gene>
<name>A0ABX7M4L1_9RHOO</name>
<proteinExistence type="predicted"/>
<dbReference type="Pfam" id="PF12680">
    <property type="entry name" value="SnoaL_2"/>
    <property type="match status" value="1"/>
</dbReference>
<dbReference type="SUPFAM" id="SSF54427">
    <property type="entry name" value="NTF2-like"/>
    <property type="match status" value="1"/>
</dbReference>
<feature type="domain" description="SnoaL-like" evidence="1">
    <location>
        <begin position="9"/>
        <end position="109"/>
    </location>
</feature>
<protein>
    <submittedName>
        <fullName evidence="2">Nuclear transport factor 2 family protein</fullName>
    </submittedName>
</protein>
<dbReference type="EMBL" id="CP071060">
    <property type="protein sequence ID" value="QSI76128.1"/>
    <property type="molecule type" value="Genomic_DNA"/>
</dbReference>
<dbReference type="InterPro" id="IPR032710">
    <property type="entry name" value="NTF2-like_dom_sf"/>
</dbReference>
<dbReference type="InterPro" id="IPR037401">
    <property type="entry name" value="SnoaL-like"/>
</dbReference>
<organism evidence="2 3">
    <name type="scientific">Niveibacterium microcysteis</name>
    <dbReference type="NCBI Taxonomy" id="2811415"/>
    <lineage>
        <taxon>Bacteria</taxon>
        <taxon>Pseudomonadati</taxon>
        <taxon>Pseudomonadota</taxon>
        <taxon>Betaproteobacteria</taxon>
        <taxon>Rhodocyclales</taxon>
        <taxon>Rhodocyclaceae</taxon>
        <taxon>Niveibacterium</taxon>
    </lineage>
</organism>
<dbReference type="Gene3D" id="3.10.450.50">
    <property type="match status" value="1"/>
</dbReference>
<sequence length="159" mass="17639">MHPNAQLIHDFYGALARKDGAAMAACYAPDGQFSDPAFGVLNASEVGAMWRMLTARAADLEVVLSQVRADDASGAAHWDASYTFSKTGRKVVNRIDASFRFRDGKIVRHEDQFNLWRWAAMALGPAGALMGWSPPMQRAIRRQSRQALDAWMQREAGVR</sequence>
<evidence type="ECO:0000259" key="1">
    <source>
        <dbReference type="Pfam" id="PF12680"/>
    </source>
</evidence>
<dbReference type="Proteomes" id="UP000663570">
    <property type="component" value="Chromosome"/>
</dbReference>
<accession>A0ABX7M4L1</accession>
<reference evidence="2 3" key="1">
    <citation type="submission" date="2021-02" db="EMBL/GenBank/DDBJ databases">
        <title>Niveibacterium changnyeongensis HC41.</title>
        <authorList>
            <person name="Kang M."/>
        </authorList>
    </citation>
    <scope>NUCLEOTIDE SEQUENCE [LARGE SCALE GENOMIC DNA]</scope>
    <source>
        <strain evidence="2 3">HC41</strain>
    </source>
</reference>
<evidence type="ECO:0000313" key="2">
    <source>
        <dbReference type="EMBL" id="QSI76128.1"/>
    </source>
</evidence>
<evidence type="ECO:0000313" key="3">
    <source>
        <dbReference type="Proteomes" id="UP000663570"/>
    </source>
</evidence>
<keyword evidence="3" id="KW-1185">Reference proteome</keyword>
<dbReference type="RefSeq" id="WP_206253896.1">
    <property type="nucleotide sequence ID" value="NZ_CP071060.1"/>
</dbReference>